<gene>
    <name evidence="6" type="ordered locus">Gbro_0219</name>
</gene>
<dbReference type="PROSITE" id="PS01124">
    <property type="entry name" value="HTH_ARAC_FAMILY_2"/>
    <property type="match status" value="1"/>
</dbReference>
<evidence type="ECO:0000256" key="3">
    <source>
        <dbReference type="ARBA" id="ARBA00023163"/>
    </source>
</evidence>
<dbReference type="Gene3D" id="1.10.10.60">
    <property type="entry name" value="Homeodomain-like"/>
    <property type="match status" value="1"/>
</dbReference>
<organism evidence="6 7">
    <name type="scientific">Gordonia bronchialis (strain ATCC 25592 / DSM 43247 / BCRC 13721 / JCM 3198 / KCTC 3076 / NBRC 16047 / NCTC 10667)</name>
    <name type="common">Rhodococcus bronchialis</name>
    <dbReference type="NCBI Taxonomy" id="526226"/>
    <lineage>
        <taxon>Bacteria</taxon>
        <taxon>Bacillati</taxon>
        <taxon>Actinomycetota</taxon>
        <taxon>Actinomycetes</taxon>
        <taxon>Mycobacteriales</taxon>
        <taxon>Gordoniaceae</taxon>
        <taxon>Gordonia</taxon>
    </lineage>
</organism>
<dbReference type="STRING" id="526226.Gbro_0219"/>
<dbReference type="PANTHER" id="PTHR46796">
    <property type="entry name" value="HTH-TYPE TRANSCRIPTIONAL ACTIVATOR RHAS-RELATED"/>
    <property type="match status" value="1"/>
</dbReference>
<feature type="domain" description="HTH araC/xylS-type" evidence="5">
    <location>
        <begin position="235"/>
        <end position="333"/>
    </location>
</feature>
<sequence length="385" mass="41761">MTERDHSHDCARTGGEQAQSADVVMLRTSGLDTAEGRDEWRNTLGSLYCEMDVAWPKGNGLDAEWGGRPFGDLHVSSIRCEEQTVIRSPAMIRSDPTEDFLVCLITDGSVEVTQAGRATLLRPGGFAFLELGEPFVFHSPDTFRQVVVRVPGRMMSGRLPNSYAHRFTGREFAPTSRPAGIVGTLLTQIANADAPIPRAASTSFATSVVDMLTTTIMAELPAEHRKESFRSQDLARIQQVIADNLHDADFSLSDLAAQAGMSARNVQKLVATTGNSPMAWLYAARIERAKHLLMSTGQSVAEVSECVGFRDVSHFSRMFRKQVGVSPGRYRRVGVNRPSADEAVPSAGRSRRRSVPPASISTTRAPADESSDATIDPADPAPTTT</sequence>
<dbReference type="InterPro" id="IPR035418">
    <property type="entry name" value="AraC-bd_2"/>
</dbReference>
<evidence type="ECO:0000256" key="4">
    <source>
        <dbReference type="SAM" id="MobiDB-lite"/>
    </source>
</evidence>
<evidence type="ECO:0000313" key="7">
    <source>
        <dbReference type="Proteomes" id="UP000001219"/>
    </source>
</evidence>
<dbReference type="SUPFAM" id="SSF46689">
    <property type="entry name" value="Homeodomain-like"/>
    <property type="match status" value="1"/>
</dbReference>
<dbReference type="SMART" id="SM00342">
    <property type="entry name" value="HTH_ARAC"/>
    <property type="match status" value="1"/>
</dbReference>
<dbReference type="InterPro" id="IPR018060">
    <property type="entry name" value="HTH_AraC"/>
</dbReference>
<evidence type="ECO:0000259" key="5">
    <source>
        <dbReference type="PROSITE" id="PS01124"/>
    </source>
</evidence>
<dbReference type="PROSITE" id="PS00041">
    <property type="entry name" value="HTH_ARAC_FAMILY_1"/>
    <property type="match status" value="1"/>
</dbReference>
<evidence type="ECO:0000256" key="1">
    <source>
        <dbReference type="ARBA" id="ARBA00023015"/>
    </source>
</evidence>
<evidence type="ECO:0000256" key="2">
    <source>
        <dbReference type="ARBA" id="ARBA00023125"/>
    </source>
</evidence>
<dbReference type="eggNOG" id="COG2207">
    <property type="taxonomic scope" value="Bacteria"/>
</dbReference>
<keyword evidence="7" id="KW-1185">Reference proteome</keyword>
<dbReference type="PANTHER" id="PTHR46796:SF6">
    <property type="entry name" value="ARAC SUBFAMILY"/>
    <property type="match status" value="1"/>
</dbReference>
<dbReference type="HOGENOM" id="CLU_049704_1_0_11"/>
<protein>
    <submittedName>
        <fullName evidence="6">Helix-turn-helix-domain containing protein AraC type</fullName>
    </submittedName>
</protein>
<dbReference type="InterPro" id="IPR020449">
    <property type="entry name" value="Tscrpt_reg_AraC-type_HTH"/>
</dbReference>
<feature type="region of interest" description="Disordered" evidence="4">
    <location>
        <begin position="330"/>
        <end position="385"/>
    </location>
</feature>
<reference evidence="6 7" key="2">
    <citation type="journal article" date="2010" name="Stand. Genomic Sci.">
        <title>Complete genome sequence of Gordonia bronchialis type strain (3410).</title>
        <authorList>
            <person name="Ivanova N."/>
            <person name="Sikorski J."/>
            <person name="Jando M."/>
            <person name="Lapidus A."/>
            <person name="Nolan M."/>
            <person name="Lucas S."/>
            <person name="Del Rio T.G."/>
            <person name="Tice H."/>
            <person name="Copeland A."/>
            <person name="Cheng J.F."/>
            <person name="Chen F."/>
            <person name="Bruce D."/>
            <person name="Goodwin L."/>
            <person name="Pitluck S."/>
            <person name="Mavromatis K."/>
            <person name="Ovchinnikova G."/>
            <person name="Pati A."/>
            <person name="Chen A."/>
            <person name="Palaniappan K."/>
            <person name="Land M."/>
            <person name="Hauser L."/>
            <person name="Chang Y.J."/>
            <person name="Jeffries C.D."/>
            <person name="Chain P."/>
            <person name="Saunders E."/>
            <person name="Han C."/>
            <person name="Detter J.C."/>
            <person name="Brettin T."/>
            <person name="Rohde M."/>
            <person name="Goker M."/>
            <person name="Bristow J."/>
            <person name="Eisen J.A."/>
            <person name="Markowitz V."/>
            <person name="Hugenholtz P."/>
            <person name="Klenk H.P."/>
            <person name="Kyrpides N.C."/>
        </authorList>
    </citation>
    <scope>NUCLEOTIDE SEQUENCE [LARGE SCALE GENOMIC DNA]</scope>
    <source>
        <strain evidence="7">ATCC 25592 / DSM 43247 / BCRC 13721 / JCM 3198 / KCTC 3076 / NBRC 16047 / NCTC 10667</strain>
    </source>
</reference>
<dbReference type="RefSeq" id="WP_012832158.1">
    <property type="nucleotide sequence ID" value="NC_013441.1"/>
</dbReference>
<feature type="compositionally biased region" description="Low complexity" evidence="4">
    <location>
        <begin position="372"/>
        <end position="385"/>
    </location>
</feature>
<dbReference type="AlphaFoldDB" id="D0LBD5"/>
<keyword evidence="3" id="KW-0804">Transcription</keyword>
<accession>D0LBD5</accession>
<dbReference type="EMBL" id="CP001802">
    <property type="protein sequence ID" value="ACY19566.1"/>
    <property type="molecule type" value="Genomic_DNA"/>
</dbReference>
<dbReference type="InterPro" id="IPR009057">
    <property type="entry name" value="Homeodomain-like_sf"/>
</dbReference>
<reference evidence="7" key="1">
    <citation type="submission" date="2009-10" db="EMBL/GenBank/DDBJ databases">
        <title>The complete chromosome of Gordonia bronchialis DSM 43247.</title>
        <authorList>
            <consortium name="US DOE Joint Genome Institute (JGI-PGF)"/>
            <person name="Lucas S."/>
            <person name="Copeland A."/>
            <person name="Lapidus A."/>
            <person name="Glavina del Rio T."/>
            <person name="Dalin E."/>
            <person name="Tice H."/>
            <person name="Bruce D."/>
            <person name="Goodwin L."/>
            <person name="Pitluck S."/>
            <person name="Kyrpides N."/>
            <person name="Mavromatis K."/>
            <person name="Ivanova N."/>
            <person name="Ovchinnikova G."/>
            <person name="Saunders E."/>
            <person name="Brettin T."/>
            <person name="Detter J.C."/>
            <person name="Han C."/>
            <person name="Larimer F."/>
            <person name="Land M."/>
            <person name="Hauser L."/>
            <person name="Markowitz V."/>
            <person name="Cheng J.-F."/>
            <person name="Hugenholtz P."/>
            <person name="Woyke T."/>
            <person name="Wu D."/>
            <person name="Jando M."/>
            <person name="Schneider S."/>
            <person name="Goeker M."/>
            <person name="Klenk H.-P."/>
            <person name="Eisen J.A."/>
        </authorList>
    </citation>
    <scope>NUCLEOTIDE SEQUENCE [LARGE SCALE GENOMIC DNA]</scope>
    <source>
        <strain evidence="7">ATCC 25592 / DSM 43247 / BCRC 13721 / JCM 3198 / KCTC 3076 / NBRC 16047 / NCTC 10667</strain>
    </source>
</reference>
<dbReference type="Pfam" id="PF14525">
    <property type="entry name" value="AraC_binding_2"/>
    <property type="match status" value="1"/>
</dbReference>
<dbReference type="InterPro" id="IPR018062">
    <property type="entry name" value="HTH_AraC-typ_CS"/>
</dbReference>
<dbReference type="Pfam" id="PF12833">
    <property type="entry name" value="HTH_18"/>
    <property type="match status" value="1"/>
</dbReference>
<dbReference type="GO" id="GO:0043565">
    <property type="term" value="F:sequence-specific DNA binding"/>
    <property type="evidence" value="ECO:0007669"/>
    <property type="project" value="InterPro"/>
</dbReference>
<dbReference type="InterPro" id="IPR050204">
    <property type="entry name" value="AraC_XylS_family_regulators"/>
</dbReference>
<name>D0LBD5_GORB4</name>
<dbReference type="KEGG" id="gbr:Gbro_0219"/>
<dbReference type="GO" id="GO:0003700">
    <property type="term" value="F:DNA-binding transcription factor activity"/>
    <property type="evidence" value="ECO:0007669"/>
    <property type="project" value="InterPro"/>
</dbReference>
<dbReference type="Proteomes" id="UP000001219">
    <property type="component" value="Chromosome"/>
</dbReference>
<dbReference type="PRINTS" id="PR00032">
    <property type="entry name" value="HTHARAC"/>
</dbReference>
<proteinExistence type="predicted"/>
<keyword evidence="2" id="KW-0238">DNA-binding</keyword>
<keyword evidence="1" id="KW-0805">Transcription regulation</keyword>
<evidence type="ECO:0000313" key="6">
    <source>
        <dbReference type="EMBL" id="ACY19566.1"/>
    </source>
</evidence>